<protein>
    <recommendedName>
        <fullName evidence="5">Cyclohexanone monooxygenase</fullName>
    </recommendedName>
</protein>
<dbReference type="Proteomes" id="UP001642405">
    <property type="component" value="Unassembled WGS sequence"/>
</dbReference>
<dbReference type="PANTHER" id="PTHR42877:SF11">
    <property type="entry name" value="MONOOXYGENASE, PUTATIVE (AFU_ORTHOLOGUE AFUA_6G13790)-RELATED"/>
    <property type="match status" value="1"/>
</dbReference>
<evidence type="ECO:0000256" key="2">
    <source>
        <dbReference type="SAM" id="MobiDB-lite"/>
    </source>
</evidence>
<gene>
    <name evidence="3" type="ORF">SCUCBS95973_005083</name>
</gene>
<comment type="similarity">
    <text evidence="1">Belongs to the FAD-binding monooxygenase family.</text>
</comment>
<comment type="caution">
    <text evidence="3">The sequence shown here is derived from an EMBL/GenBank/DDBJ whole genome shotgun (WGS) entry which is preliminary data.</text>
</comment>
<dbReference type="Pfam" id="PF13450">
    <property type="entry name" value="NAD_binding_8"/>
    <property type="match status" value="1"/>
</dbReference>
<evidence type="ECO:0000313" key="4">
    <source>
        <dbReference type="Proteomes" id="UP001642405"/>
    </source>
</evidence>
<proteinExistence type="inferred from homology"/>
<dbReference type="PANTHER" id="PTHR42877">
    <property type="entry name" value="L-ORNITHINE N(5)-MONOOXYGENASE-RELATED"/>
    <property type="match status" value="1"/>
</dbReference>
<evidence type="ECO:0000256" key="1">
    <source>
        <dbReference type="ARBA" id="ARBA00010139"/>
    </source>
</evidence>
<reference evidence="3 4" key="1">
    <citation type="submission" date="2024-01" db="EMBL/GenBank/DDBJ databases">
        <authorList>
            <person name="Allen C."/>
            <person name="Tagirdzhanova G."/>
        </authorList>
    </citation>
    <scope>NUCLEOTIDE SEQUENCE [LARGE SCALE GENOMIC DNA]</scope>
</reference>
<evidence type="ECO:0000313" key="3">
    <source>
        <dbReference type="EMBL" id="CAK7223158.1"/>
    </source>
</evidence>
<sequence>MTVSNGTNGINGSNGTTHASGTPGYVLPAAPEPSPVSPAVSALFPDNKSEIISSTYVHEPRPVRAIFIGAGLSGVAFAYKARLVEQLSYTIYEKNEDVGGVWYEHTYPGISCDVPAHGYSYTFRPNPDWSRFYAEGDEIKRWLQTQARDYELYEHAKFRHTVQKAVWDEARAVWSVTVKNLATGEEFVDEAEVFINGSGSLNNWKWPAIPGLHDFAAGPLVHTAHWDPTVDLTNKRVAVIGSGATGIQVVATIHPQVASLVSFNRSPTWIAPDFAWQLATEGRETRYSAEQRKEWREKPEVLRQYRRDIEHAMNSRFPSFYRSSEAQKQGQAFVGDAMRKKLGGRPDLIEKLIPKFELGCRRVTPGKGYLEALTQPNSTVVTAGIREVVANGIVDNEGTLHEVDVVICATGYDTTFVPRIPIIGRGGVNLQDKWRSEGAAAYLSVAVPGFPNYFVVLGPNSPISNGSLVGAMECQLDYILQFVSKKLQRQRVASFAVSEQAAAEFDRWKNDLMKGLSFSGNCTSWYKSGTVDGPVIGPWPGSVNHFMEIIKEPRFEDYTFTYAGPNRFTYFGDGRAPKEAKGEHLGWYMQ</sequence>
<accession>A0ABP0BU73</accession>
<organism evidence="3 4">
    <name type="scientific">Sporothrix curviconia</name>
    <dbReference type="NCBI Taxonomy" id="1260050"/>
    <lineage>
        <taxon>Eukaryota</taxon>
        <taxon>Fungi</taxon>
        <taxon>Dikarya</taxon>
        <taxon>Ascomycota</taxon>
        <taxon>Pezizomycotina</taxon>
        <taxon>Sordariomycetes</taxon>
        <taxon>Sordariomycetidae</taxon>
        <taxon>Ophiostomatales</taxon>
        <taxon>Ophiostomataceae</taxon>
        <taxon>Sporothrix</taxon>
    </lineage>
</organism>
<keyword evidence="4" id="KW-1185">Reference proteome</keyword>
<feature type="compositionally biased region" description="Low complexity" evidence="2">
    <location>
        <begin position="1"/>
        <end position="17"/>
    </location>
</feature>
<dbReference type="Gene3D" id="3.50.50.60">
    <property type="entry name" value="FAD/NAD(P)-binding domain"/>
    <property type="match status" value="3"/>
</dbReference>
<feature type="region of interest" description="Disordered" evidence="2">
    <location>
        <begin position="1"/>
        <end position="32"/>
    </location>
</feature>
<dbReference type="InterPro" id="IPR036188">
    <property type="entry name" value="FAD/NAD-bd_sf"/>
</dbReference>
<dbReference type="EMBL" id="CAWUHB010000026">
    <property type="protein sequence ID" value="CAK7223158.1"/>
    <property type="molecule type" value="Genomic_DNA"/>
</dbReference>
<name>A0ABP0BU73_9PEZI</name>
<dbReference type="SUPFAM" id="SSF51905">
    <property type="entry name" value="FAD/NAD(P)-binding domain"/>
    <property type="match status" value="2"/>
</dbReference>
<evidence type="ECO:0008006" key="5">
    <source>
        <dbReference type="Google" id="ProtNLM"/>
    </source>
</evidence>
<dbReference type="InterPro" id="IPR051209">
    <property type="entry name" value="FAD-bind_Monooxygenase_sf"/>
</dbReference>